<dbReference type="Gene3D" id="3.10.310.70">
    <property type="match status" value="1"/>
</dbReference>
<evidence type="ECO:0000259" key="1">
    <source>
        <dbReference type="Pfam" id="PF07969"/>
    </source>
</evidence>
<dbReference type="GO" id="GO:0016810">
    <property type="term" value="F:hydrolase activity, acting on carbon-nitrogen (but not peptide) bonds"/>
    <property type="evidence" value="ECO:0007669"/>
    <property type="project" value="InterPro"/>
</dbReference>
<dbReference type="InterPro" id="IPR032466">
    <property type="entry name" value="Metal_Hydrolase"/>
</dbReference>
<dbReference type="AlphaFoldDB" id="A0A917H6I4"/>
<name>A0A917H6I4_9MICC</name>
<reference evidence="2" key="1">
    <citation type="journal article" date="2014" name="Int. J. Syst. Evol. Microbiol.">
        <title>Complete genome sequence of Corynebacterium casei LMG S-19264T (=DSM 44701T), isolated from a smear-ripened cheese.</title>
        <authorList>
            <consortium name="US DOE Joint Genome Institute (JGI-PGF)"/>
            <person name="Walter F."/>
            <person name="Albersmeier A."/>
            <person name="Kalinowski J."/>
            <person name="Ruckert C."/>
        </authorList>
    </citation>
    <scope>NUCLEOTIDE SEQUENCE</scope>
    <source>
        <strain evidence="2">CGMCC 1.12187</strain>
    </source>
</reference>
<reference evidence="2" key="2">
    <citation type="submission" date="2020-09" db="EMBL/GenBank/DDBJ databases">
        <authorList>
            <person name="Sun Q."/>
            <person name="Zhou Y."/>
        </authorList>
    </citation>
    <scope>NUCLEOTIDE SEQUENCE</scope>
    <source>
        <strain evidence="2">CGMCC 1.12187</strain>
    </source>
</reference>
<dbReference type="RefSeq" id="WP_188539903.1">
    <property type="nucleotide sequence ID" value="NZ_BMEQ01000033.1"/>
</dbReference>
<dbReference type="Pfam" id="PF07969">
    <property type="entry name" value="Amidohydro_3"/>
    <property type="match status" value="1"/>
</dbReference>
<dbReference type="Gene3D" id="3.20.20.140">
    <property type="entry name" value="Metal-dependent hydrolases"/>
    <property type="match status" value="1"/>
</dbReference>
<gene>
    <name evidence="2" type="ORF">GCM10011374_36960</name>
</gene>
<feature type="domain" description="Amidohydrolase 3" evidence="1">
    <location>
        <begin position="47"/>
        <end position="532"/>
    </location>
</feature>
<organism evidence="2 3">
    <name type="scientific">Kocuria dechangensis</name>
    <dbReference type="NCBI Taxonomy" id="1176249"/>
    <lineage>
        <taxon>Bacteria</taxon>
        <taxon>Bacillati</taxon>
        <taxon>Actinomycetota</taxon>
        <taxon>Actinomycetes</taxon>
        <taxon>Micrococcales</taxon>
        <taxon>Micrococcaceae</taxon>
        <taxon>Kocuria</taxon>
    </lineage>
</organism>
<evidence type="ECO:0000313" key="2">
    <source>
        <dbReference type="EMBL" id="GGG69148.1"/>
    </source>
</evidence>
<comment type="caution">
    <text evidence="2">The sequence shown here is derived from an EMBL/GenBank/DDBJ whole genome shotgun (WGS) entry which is preliminary data.</text>
</comment>
<accession>A0A917H6I4</accession>
<dbReference type="InterPro" id="IPR011059">
    <property type="entry name" value="Metal-dep_hydrolase_composite"/>
</dbReference>
<dbReference type="InterPro" id="IPR013108">
    <property type="entry name" value="Amidohydro_3"/>
</dbReference>
<sequence>MDPHIITGGTIRTTAGSAPVEALGIADGRIVAAGSLKEVTAALPEAEVIDTAGGTIVPGLVESHVHPIFFGLTQHWVDCRSPLNSSVSDIVARLRERLESSNDPTGWIRGWGYDDTLLAENRHPTRDELDKASPEAPIVISHISGHFLVANTKALELAGVSPDTPDPSEGRFIKDPKGRPTGLMWEIGAVNRVLDCIPRPTATELADAAKFAAETAMRRGMTTIHDLGIGLMAGYAELKTWEHLASQGELPLRVEGYLRGDLIEEFIAEHPQGFPYTVGNFTLRGAKYWSDGSIQGLSAALSQPYSCAEESCGELLFTHDQLVELITRVDQLGGQCAVHANGDLAISTVIGALQTVRDSGGRPDARHRVEHLQMASAQDIDDLVRAGGVASVFANHVYYWGDRHRDVFLGPERANRMEPLAEAARAGLHFGLHSDCPITPMDPLRTLWTATSRRTSTGEILGETQKLTPAQALHSLTADSAWLVHEEHRRGTLEPGMAADFAILDRDILTASEDELAHIDVLATVVAGQWVFSEPMSLPAATAHAGERV</sequence>
<dbReference type="SUPFAM" id="SSF51338">
    <property type="entry name" value="Composite domain of metallo-dependent hydrolases"/>
    <property type="match status" value="1"/>
</dbReference>
<keyword evidence="3" id="KW-1185">Reference proteome</keyword>
<dbReference type="EMBL" id="BMEQ01000033">
    <property type="protein sequence ID" value="GGG69148.1"/>
    <property type="molecule type" value="Genomic_DNA"/>
</dbReference>
<evidence type="ECO:0000313" key="3">
    <source>
        <dbReference type="Proteomes" id="UP000638848"/>
    </source>
</evidence>
<dbReference type="CDD" id="cd01300">
    <property type="entry name" value="YtcJ_like"/>
    <property type="match status" value="1"/>
</dbReference>
<dbReference type="PANTHER" id="PTHR22642:SF2">
    <property type="entry name" value="PROTEIN LONG AFTER FAR-RED 3"/>
    <property type="match status" value="1"/>
</dbReference>
<dbReference type="InterPro" id="IPR033932">
    <property type="entry name" value="YtcJ-like"/>
</dbReference>
<proteinExistence type="predicted"/>
<dbReference type="Gene3D" id="2.30.40.10">
    <property type="entry name" value="Urease, subunit C, domain 1"/>
    <property type="match status" value="1"/>
</dbReference>
<dbReference type="PANTHER" id="PTHR22642">
    <property type="entry name" value="IMIDAZOLONEPROPIONASE"/>
    <property type="match status" value="1"/>
</dbReference>
<dbReference type="Proteomes" id="UP000638848">
    <property type="component" value="Unassembled WGS sequence"/>
</dbReference>
<protein>
    <submittedName>
        <fullName evidence="2">Amidohydrolase</fullName>
    </submittedName>
</protein>
<dbReference type="SUPFAM" id="SSF51556">
    <property type="entry name" value="Metallo-dependent hydrolases"/>
    <property type="match status" value="1"/>
</dbReference>